<dbReference type="Proteomes" id="UP000663760">
    <property type="component" value="Chromosome 1"/>
</dbReference>
<feature type="transmembrane region" description="Helical" evidence="1">
    <location>
        <begin position="41"/>
        <end position="60"/>
    </location>
</feature>
<keyword evidence="1" id="KW-1133">Transmembrane helix</keyword>
<name>A0A7I8JZB6_SPIIN</name>
<proteinExistence type="predicted"/>
<evidence type="ECO:0000313" key="2">
    <source>
        <dbReference type="EMBL" id="CAA7389297.1"/>
    </source>
</evidence>
<dbReference type="EMBL" id="LR746264">
    <property type="protein sequence ID" value="CAA7389297.1"/>
    <property type="molecule type" value="Genomic_DNA"/>
</dbReference>
<sequence length="88" mass="8951">MGSLQSWVSNHKLAGAGAVFASAVGASLVYARGRGALSGPAGALVLAFAALTGAALRQYYDVMDDVLEHVGDAPATVPEGFFDPVADW</sequence>
<evidence type="ECO:0000256" key="1">
    <source>
        <dbReference type="SAM" id="Phobius"/>
    </source>
</evidence>
<reference evidence="2" key="1">
    <citation type="submission" date="2020-02" db="EMBL/GenBank/DDBJ databases">
        <authorList>
            <person name="Scholz U."/>
            <person name="Mascher M."/>
            <person name="Fiebig A."/>
        </authorList>
    </citation>
    <scope>NUCLEOTIDE SEQUENCE</scope>
</reference>
<organism evidence="2 3">
    <name type="scientific">Spirodela intermedia</name>
    <name type="common">Intermediate duckweed</name>
    <dbReference type="NCBI Taxonomy" id="51605"/>
    <lineage>
        <taxon>Eukaryota</taxon>
        <taxon>Viridiplantae</taxon>
        <taxon>Streptophyta</taxon>
        <taxon>Embryophyta</taxon>
        <taxon>Tracheophyta</taxon>
        <taxon>Spermatophyta</taxon>
        <taxon>Magnoliopsida</taxon>
        <taxon>Liliopsida</taxon>
        <taxon>Araceae</taxon>
        <taxon>Lemnoideae</taxon>
        <taxon>Spirodela</taxon>
    </lineage>
</organism>
<evidence type="ECO:0000313" key="3">
    <source>
        <dbReference type="Proteomes" id="UP000663760"/>
    </source>
</evidence>
<gene>
    <name evidence="2" type="ORF">SI8410_01001375</name>
</gene>
<keyword evidence="1" id="KW-0472">Membrane</keyword>
<keyword evidence="3" id="KW-1185">Reference proteome</keyword>
<keyword evidence="1" id="KW-0812">Transmembrane</keyword>
<dbReference type="AlphaFoldDB" id="A0A7I8JZB6"/>
<accession>A0A7I8JZB6</accession>
<protein>
    <submittedName>
        <fullName evidence="2">Uncharacterized protein</fullName>
    </submittedName>
</protein>
<dbReference type="OrthoDB" id="10535520at2759"/>